<dbReference type="Proteomes" id="UP001500483">
    <property type="component" value="Unassembled WGS sequence"/>
</dbReference>
<dbReference type="InterPro" id="IPR013096">
    <property type="entry name" value="Cupin_2"/>
</dbReference>
<comment type="caution">
    <text evidence="3">The sequence shown here is derived from an EMBL/GenBank/DDBJ whole genome shotgun (WGS) entry which is preliminary data.</text>
</comment>
<dbReference type="PANTHER" id="PTHR43698">
    <property type="entry name" value="RIBD C-TERMINAL DOMAIN CONTAINING PROTEIN"/>
    <property type="match status" value="1"/>
</dbReference>
<organism evidence="3 4">
    <name type="scientific">Saccharopolyspora gregorii</name>
    <dbReference type="NCBI Taxonomy" id="33914"/>
    <lineage>
        <taxon>Bacteria</taxon>
        <taxon>Bacillati</taxon>
        <taxon>Actinomycetota</taxon>
        <taxon>Actinomycetes</taxon>
        <taxon>Pseudonocardiales</taxon>
        <taxon>Pseudonocardiaceae</taxon>
        <taxon>Saccharopolyspora</taxon>
    </lineage>
</organism>
<name>A0ABP6RQR3_9PSEU</name>
<evidence type="ECO:0000313" key="3">
    <source>
        <dbReference type="EMBL" id="GAA3358055.1"/>
    </source>
</evidence>
<keyword evidence="4" id="KW-1185">Reference proteome</keyword>
<evidence type="ECO:0000256" key="1">
    <source>
        <dbReference type="SAM" id="MobiDB-lite"/>
    </source>
</evidence>
<gene>
    <name evidence="3" type="ORF">GCM10020366_28590</name>
</gene>
<dbReference type="CDD" id="cd02233">
    <property type="entry name" value="cupin_HNL-like"/>
    <property type="match status" value="1"/>
</dbReference>
<reference evidence="4" key="1">
    <citation type="journal article" date="2019" name="Int. J. Syst. Evol. Microbiol.">
        <title>The Global Catalogue of Microorganisms (GCM) 10K type strain sequencing project: providing services to taxonomists for standard genome sequencing and annotation.</title>
        <authorList>
            <consortium name="The Broad Institute Genomics Platform"/>
            <consortium name="The Broad Institute Genome Sequencing Center for Infectious Disease"/>
            <person name="Wu L."/>
            <person name="Ma J."/>
        </authorList>
    </citation>
    <scope>NUCLEOTIDE SEQUENCE [LARGE SCALE GENOMIC DNA]</scope>
    <source>
        <strain evidence="4">JCM 9687</strain>
    </source>
</reference>
<evidence type="ECO:0000313" key="4">
    <source>
        <dbReference type="Proteomes" id="UP001500483"/>
    </source>
</evidence>
<evidence type="ECO:0000259" key="2">
    <source>
        <dbReference type="Pfam" id="PF07883"/>
    </source>
</evidence>
<feature type="domain" description="Cupin type-2" evidence="2">
    <location>
        <begin position="39"/>
        <end position="97"/>
    </location>
</feature>
<dbReference type="InterPro" id="IPR011051">
    <property type="entry name" value="RmlC_Cupin_sf"/>
</dbReference>
<proteinExistence type="predicted"/>
<dbReference type="Pfam" id="PF07883">
    <property type="entry name" value="Cupin_2"/>
    <property type="match status" value="1"/>
</dbReference>
<dbReference type="PANTHER" id="PTHR43698:SF1">
    <property type="entry name" value="BLL4564 PROTEIN"/>
    <property type="match status" value="1"/>
</dbReference>
<dbReference type="InterPro" id="IPR014710">
    <property type="entry name" value="RmlC-like_jellyroll"/>
</dbReference>
<feature type="region of interest" description="Disordered" evidence="1">
    <location>
        <begin position="113"/>
        <end position="137"/>
    </location>
</feature>
<accession>A0ABP6RQR3</accession>
<dbReference type="RefSeq" id="WP_344926976.1">
    <property type="nucleotide sequence ID" value="NZ_BAAAYK010000038.1"/>
</dbReference>
<protein>
    <submittedName>
        <fullName evidence="3">Cupin domain-containing protein</fullName>
    </submittedName>
</protein>
<sequence>MEFTGPRPTAKAPAEWFTGDVWFDVIHVGTEPSRLRANLTRFAPGARTRWHHHAVGQTLHVVAGVALVGTRDGTIFEAQPGETVHCPPGEEHWHGAAPDRFMEHLALWEAPDDDRPETSWLEPVTEQQYDGPRTRRG</sequence>
<dbReference type="InterPro" id="IPR047263">
    <property type="entry name" value="HNL-like_cupin"/>
</dbReference>
<dbReference type="Gene3D" id="2.60.120.10">
    <property type="entry name" value="Jelly Rolls"/>
    <property type="match status" value="1"/>
</dbReference>
<dbReference type="SUPFAM" id="SSF51182">
    <property type="entry name" value="RmlC-like cupins"/>
    <property type="match status" value="1"/>
</dbReference>
<dbReference type="EMBL" id="BAAAYK010000038">
    <property type="protein sequence ID" value="GAA3358055.1"/>
    <property type="molecule type" value="Genomic_DNA"/>
</dbReference>